<dbReference type="InterPro" id="IPR017853">
    <property type="entry name" value="GH"/>
</dbReference>
<dbReference type="Gene3D" id="3.20.20.80">
    <property type="entry name" value="Glycosidases"/>
    <property type="match status" value="1"/>
</dbReference>
<reference evidence="2 3" key="1">
    <citation type="submission" date="2018-05" db="EMBL/GenBank/DDBJ databases">
        <title>Description of Sphingomonas pokkalii sp nov, isolated from the rhizosphere of saline tolerant pokkali rice and its draft genome analysis.</title>
        <authorList>
            <person name="Menon R."/>
            <person name="Kumari S."/>
            <person name="Rameshkumar N."/>
        </authorList>
    </citation>
    <scope>NUCLEOTIDE SEQUENCE [LARGE SCALE GENOMIC DNA]</scope>
    <source>
        <strain evidence="2 3">L3B27</strain>
    </source>
</reference>
<sequence>MQEGVSLFRALMMIAVLAACGIETARAQTVRTIPLTAFVDSLGINVHINYKDGAYADAAQVAADLRYLGLVQVRQGMPVSWGTVRLDDFAVLARQGTRFDMILRWQDIENGFYRTFLHDLVRTSPGSLEAVEGFNEIQNWPVTYGGQTGPAAAHTAMQAVYAALRADPVLKSIPVYDMTGAPPVARIARRADFANAHPYPHNGRQPCGAIDHGFEENYVQPAPVPRVITEIGNFTLPAGWPSNKSWWHGYTMLGIDEATQAKSVIAAYFCGARAGVARTYVYELLDEKPDPNNSKPEMRFGVFRFDHSPKPAATAIRNLVFLLNQARNRAGSAAISRDLISGAPTVRSLLLRKASGGLILALWNDVDFWSYGGALNAAPVSVTVRFSRPLAVDIFDPLAGTAAIGHRNAALAVDVPVPDHPILIELLP</sequence>
<proteinExistence type="predicted"/>
<dbReference type="EMBL" id="QENQ01000001">
    <property type="protein sequence ID" value="PVX29804.1"/>
    <property type="molecule type" value="Genomic_DNA"/>
</dbReference>
<accession>A0A2U0SET3</accession>
<evidence type="ECO:0000313" key="3">
    <source>
        <dbReference type="Proteomes" id="UP000245890"/>
    </source>
</evidence>
<name>A0A2U0SET3_9SPHN</name>
<evidence type="ECO:0000313" key="2">
    <source>
        <dbReference type="EMBL" id="PVX29804.1"/>
    </source>
</evidence>
<dbReference type="AlphaFoldDB" id="A0A2U0SET3"/>
<feature type="chain" id="PRO_5015463849" evidence="1">
    <location>
        <begin position="19"/>
        <end position="428"/>
    </location>
</feature>
<keyword evidence="3" id="KW-1185">Reference proteome</keyword>
<dbReference type="Proteomes" id="UP000245890">
    <property type="component" value="Unassembled WGS sequence"/>
</dbReference>
<keyword evidence="1" id="KW-0732">Signal</keyword>
<gene>
    <name evidence="2" type="ORF">DD559_11095</name>
</gene>
<organism evidence="2 3">
    <name type="scientific">Sphingomonas pokkalii</name>
    <dbReference type="NCBI Taxonomy" id="2175090"/>
    <lineage>
        <taxon>Bacteria</taxon>
        <taxon>Pseudomonadati</taxon>
        <taxon>Pseudomonadota</taxon>
        <taxon>Alphaproteobacteria</taxon>
        <taxon>Sphingomonadales</taxon>
        <taxon>Sphingomonadaceae</taxon>
        <taxon>Sphingomonas</taxon>
    </lineage>
</organism>
<feature type="signal peptide" evidence="1">
    <location>
        <begin position="1"/>
        <end position="18"/>
    </location>
</feature>
<comment type="caution">
    <text evidence="2">The sequence shown here is derived from an EMBL/GenBank/DDBJ whole genome shotgun (WGS) entry which is preliminary data.</text>
</comment>
<evidence type="ECO:0000256" key="1">
    <source>
        <dbReference type="SAM" id="SignalP"/>
    </source>
</evidence>
<protein>
    <submittedName>
        <fullName evidence="2">Calcium-binding protein</fullName>
    </submittedName>
</protein>
<dbReference type="SUPFAM" id="SSF51445">
    <property type="entry name" value="(Trans)glycosidases"/>
    <property type="match status" value="1"/>
</dbReference>